<reference evidence="3 4" key="1">
    <citation type="submission" date="2015-06" db="EMBL/GenBank/DDBJ databases">
        <title>Draft genome of the moderately acidophilic sulfate reducer Candidatus Desulfosporosinus acididurans strain M1.</title>
        <authorList>
            <person name="Poehlein A."/>
            <person name="Petzsch P."/>
            <person name="Johnson B.D."/>
            <person name="Schloemann M."/>
            <person name="Daniel R."/>
            <person name="Muehling M."/>
        </authorList>
    </citation>
    <scope>NUCLEOTIDE SEQUENCE [LARGE SCALE GENOMIC DNA]</scope>
    <source>
        <strain evidence="3 4">M1</strain>
    </source>
</reference>
<feature type="transmembrane region" description="Helical" evidence="1">
    <location>
        <begin position="155"/>
        <end position="172"/>
    </location>
</feature>
<evidence type="ECO:0000313" key="4">
    <source>
        <dbReference type="Proteomes" id="UP000036356"/>
    </source>
</evidence>
<organism evidence="3 4">
    <name type="scientific">Desulfosporosinus acididurans</name>
    <dbReference type="NCBI Taxonomy" id="476652"/>
    <lineage>
        <taxon>Bacteria</taxon>
        <taxon>Bacillati</taxon>
        <taxon>Bacillota</taxon>
        <taxon>Clostridia</taxon>
        <taxon>Eubacteriales</taxon>
        <taxon>Desulfitobacteriaceae</taxon>
        <taxon>Desulfosporosinus</taxon>
    </lineage>
</organism>
<comment type="caution">
    <text evidence="3">The sequence shown here is derived from an EMBL/GenBank/DDBJ whole genome shotgun (WGS) entry which is preliminary data.</text>
</comment>
<keyword evidence="1" id="KW-0812">Transmembrane</keyword>
<protein>
    <recommendedName>
        <fullName evidence="2">B box-type domain-containing protein</fullName>
    </recommendedName>
</protein>
<keyword evidence="4" id="KW-1185">Reference proteome</keyword>
<dbReference type="Proteomes" id="UP000036356">
    <property type="component" value="Unassembled WGS sequence"/>
</dbReference>
<dbReference type="EMBL" id="LDZY01000008">
    <property type="protein sequence ID" value="KLU65515.1"/>
    <property type="molecule type" value="Genomic_DNA"/>
</dbReference>
<feature type="domain" description="B box-type" evidence="2">
    <location>
        <begin position="1"/>
        <end position="48"/>
    </location>
</feature>
<dbReference type="GO" id="GO:0008270">
    <property type="term" value="F:zinc ion binding"/>
    <property type="evidence" value="ECO:0007669"/>
    <property type="project" value="InterPro"/>
</dbReference>
<evidence type="ECO:0000313" key="3">
    <source>
        <dbReference type="EMBL" id="KLU65515.1"/>
    </source>
</evidence>
<dbReference type="PROSITE" id="PS50119">
    <property type="entry name" value="ZF_BBOX"/>
    <property type="match status" value="1"/>
</dbReference>
<sequence>MKCKYHPNAEAQALCEKCRNPICPECTLQIDGQNLCHQCIQKNLFSELPPKNKSSLSEKFIFFCTSLIPGAAHMQMGLMRRGLQLMILALGVCVIADYINLDFFIPLIVIPTWFFSFFESHSLKRRMAEGQLLCDHDLFEQQMFDYSLLFKNRRILGIIITVLGFLSLLRVIENSDLVRLLFRNWDYYYMLKSSLIPILLILSGIYLIVKARQNQKTNIDISDDQ</sequence>
<gene>
    <name evidence="3" type="ORF">DEAC_c26520</name>
</gene>
<name>A0A0J1FPW3_9FIRM</name>
<evidence type="ECO:0000256" key="1">
    <source>
        <dbReference type="SAM" id="Phobius"/>
    </source>
</evidence>
<keyword evidence="1" id="KW-1133">Transmembrane helix</keyword>
<dbReference type="RefSeq" id="WP_047810477.1">
    <property type="nucleotide sequence ID" value="NZ_LDZY01000008.1"/>
</dbReference>
<proteinExistence type="predicted"/>
<evidence type="ECO:0000259" key="2">
    <source>
        <dbReference type="PROSITE" id="PS50119"/>
    </source>
</evidence>
<dbReference type="PATRIC" id="fig|476652.3.peg.2776"/>
<accession>A0A0J1FPW3</accession>
<feature type="transmembrane region" description="Helical" evidence="1">
    <location>
        <begin position="85"/>
        <end position="118"/>
    </location>
</feature>
<keyword evidence="1" id="KW-0472">Membrane</keyword>
<feature type="transmembrane region" description="Helical" evidence="1">
    <location>
        <begin position="187"/>
        <end position="209"/>
    </location>
</feature>
<dbReference type="InterPro" id="IPR000315">
    <property type="entry name" value="Znf_B-box"/>
</dbReference>
<dbReference type="STRING" id="476652.DEAC_c26520"/>
<dbReference type="AlphaFoldDB" id="A0A0J1FPW3"/>